<evidence type="ECO:0000313" key="5">
    <source>
        <dbReference type="EMBL" id="KAK4283255.1"/>
    </source>
</evidence>
<dbReference type="Proteomes" id="UP001293593">
    <property type="component" value="Unassembled WGS sequence"/>
</dbReference>
<dbReference type="Gene3D" id="1.10.245.10">
    <property type="entry name" value="SWIB/MDM2 domain"/>
    <property type="match status" value="1"/>
</dbReference>
<dbReference type="Pfam" id="PF25980">
    <property type="entry name" value="NERD_plant"/>
    <property type="match status" value="1"/>
</dbReference>
<evidence type="ECO:0000313" key="6">
    <source>
        <dbReference type="Proteomes" id="UP001293593"/>
    </source>
</evidence>
<dbReference type="InterPro" id="IPR004343">
    <property type="entry name" value="Plus-3_dom"/>
</dbReference>
<proteinExistence type="predicted"/>
<gene>
    <name evidence="5" type="ORF">QN277_000227</name>
</gene>
<dbReference type="EMBL" id="JAWXYG010000001">
    <property type="protein sequence ID" value="KAK4283255.1"/>
    <property type="molecule type" value="Genomic_DNA"/>
</dbReference>
<dbReference type="PROSITE" id="PS50829">
    <property type="entry name" value="GYF"/>
    <property type="match status" value="1"/>
</dbReference>
<dbReference type="PANTHER" id="PTHR46851:SF11">
    <property type="entry name" value="GYF DOMAIN-CONTAINING PROTEIN"/>
    <property type="match status" value="1"/>
</dbReference>
<dbReference type="SMART" id="SM00719">
    <property type="entry name" value="Plus3"/>
    <property type="match status" value="1"/>
</dbReference>
<accession>A0AAE1N5Z4</accession>
<dbReference type="Gene3D" id="3.30.1490.40">
    <property type="match status" value="1"/>
</dbReference>
<dbReference type="PANTHER" id="PTHR46851">
    <property type="entry name" value="OS01G0884500 PROTEIN"/>
    <property type="match status" value="1"/>
</dbReference>
<feature type="domain" description="GYF" evidence="2">
    <location>
        <begin position="557"/>
        <end position="611"/>
    </location>
</feature>
<name>A0AAE1N5Z4_9FABA</name>
<dbReference type="InterPro" id="IPR036885">
    <property type="entry name" value="SWIB_MDM2_dom_sf"/>
</dbReference>
<dbReference type="AlphaFoldDB" id="A0AAE1N5Z4"/>
<keyword evidence="6" id="KW-1185">Reference proteome</keyword>
<feature type="compositionally biased region" description="Basic residues" evidence="1">
    <location>
        <begin position="145"/>
        <end position="155"/>
    </location>
</feature>
<feature type="compositionally biased region" description="Acidic residues" evidence="1">
    <location>
        <begin position="353"/>
        <end position="364"/>
    </location>
</feature>
<dbReference type="InterPro" id="IPR035445">
    <property type="entry name" value="GYF-like_dom_sf"/>
</dbReference>
<feature type="domain" description="Plus3" evidence="3">
    <location>
        <begin position="168"/>
        <end position="297"/>
    </location>
</feature>
<dbReference type="SUPFAM" id="SSF159042">
    <property type="entry name" value="Plus3-like"/>
    <property type="match status" value="1"/>
</dbReference>
<dbReference type="PROSITE" id="PS51925">
    <property type="entry name" value="SWIB_MDM2"/>
    <property type="match status" value="1"/>
</dbReference>
<dbReference type="InterPro" id="IPR003169">
    <property type="entry name" value="GYF"/>
</dbReference>
<feature type="compositionally biased region" description="Basic and acidic residues" evidence="1">
    <location>
        <begin position="407"/>
        <end position="416"/>
    </location>
</feature>
<feature type="region of interest" description="Disordered" evidence="1">
    <location>
        <begin position="454"/>
        <end position="492"/>
    </location>
</feature>
<evidence type="ECO:0000259" key="3">
    <source>
        <dbReference type="PROSITE" id="PS51360"/>
    </source>
</evidence>
<dbReference type="SMART" id="SM00444">
    <property type="entry name" value="GYF"/>
    <property type="match status" value="1"/>
</dbReference>
<dbReference type="GO" id="GO:0003677">
    <property type="term" value="F:DNA binding"/>
    <property type="evidence" value="ECO:0007669"/>
    <property type="project" value="InterPro"/>
</dbReference>
<evidence type="ECO:0000259" key="2">
    <source>
        <dbReference type="PROSITE" id="PS50829"/>
    </source>
</evidence>
<feature type="region of interest" description="Disordered" evidence="1">
    <location>
        <begin position="353"/>
        <end position="372"/>
    </location>
</feature>
<feature type="region of interest" description="Disordered" evidence="1">
    <location>
        <begin position="507"/>
        <end position="547"/>
    </location>
</feature>
<dbReference type="Pfam" id="PF02201">
    <property type="entry name" value="SWIB"/>
    <property type="match status" value="1"/>
</dbReference>
<dbReference type="Pfam" id="PF03126">
    <property type="entry name" value="Plus-3"/>
    <property type="match status" value="1"/>
</dbReference>
<dbReference type="SUPFAM" id="SSF47592">
    <property type="entry name" value="SWIB/MDM2 domain"/>
    <property type="match status" value="1"/>
</dbReference>
<dbReference type="InterPro" id="IPR045894">
    <property type="entry name" value="At5g08430-like"/>
</dbReference>
<dbReference type="PROSITE" id="PS51360">
    <property type="entry name" value="PLUS3"/>
    <property type="match status" value="1"/>
</dbReference>
<dbReference type="InterPro" id="IPR058668">
    <property type="entry name" value="NERD_dom"/>
</dbReference>
<feature type="region of interest" description="Disordered" evidence="1">
    <location>
        <begin position="385"/>
        <end position="416"/>
    </location>
</feature>
<dbReference type="InterPro" id="IPR003121">
    <property type="entry name" value="SWIB_MDM2_domain"/>
</dbReference>
<dbReference type="Gene3D" id="3.90.70.200">
    <property type="entry name" value="Plus-3 domain"/>
    <property type="match status" value="1"/>
</dbReference>
<reference evidence="5" key="1">
    <citation type="submission" date="2023-10" db="EMBL/GenBank/DDBJ databases">
        <title>Chromosome-level genome of the transformable northern wattle, Acacia crassicarpa.</title>
        <authorList>
            <person name="Massaro I."/>
            <person name="Sinha N.R."/>
            <person name="Poethig S."/>
            <person name="Leichty A.R."/>
        </authorList>
    </citation>
    <scope>NUCLEOTIDE SEQUENCE</scope>
    <source>
        <strain evidence="5">Acra3RX</strain>
        <tissue evidence="5">Leaf</tissue>
    </source>
</reference>
<evidence type="ECO:0000256" key="1">
    <source>
        <dbReference type="SAM" id="MobiDB-lite"/>
    </source>
</evidence>
<evidence type="ECO:0000259" key="4">
    <source>
        <dbReference type="PROSITE" id="PS51925"/>
    </source>
</evidence>
<dbReference type="CDD" id="cd10567">
    <property type="entry name" value="SWIB-MDM2_like"/>
    <property type="match status" value="1"/>
</dbReference>
<comment type="caution">
    <text evidence="5">The sequence shown here is derived from an EMBL/GenBank/DDBJ whole genome shotgun (WGS) entry which is preliminary data.</text>
</comment>
<organism evidence="5 6">
    <name type="scientific">Acacia crassicarpa</name>
    <name type="common">northern wattle</name>
    <dbReference type="NCBI Taxonomy" id="499986"/>
    <lineage>
        <taxon>Eukaryota</taxon>
        <taxon>Viridiplantae</taxon>
        <taxon>Streptophyta</taxon>
        <taxon>Embryophyta</taxon>
        <taxon>Tracheophyta</taxon>
        <taxon>Spermatophyta</taxon>
        <taxon>Magnoliopsida</taxon>
        <taxon>eudicotyledons</taxon>
        <taxon>Gunneridae</taxon>
        <taxon>Pentapetalae</taxon>
        <taxon>rosids</taxon>
        <taxon>fabids</taxon>
        <taxon>Fabales</taxon>
        <taxon>Fabaceae</taxon>
        <taxon>Caesalpinioideae</taxon>
        <taxon>mimosoid clade</taxon>
        <taxon>Acacieae</taxon>
        <taxon>Acacia</taxon>
    </lineage>
</organism>
<feature type="region of interest" description="Disordered" evidence="1">
    <location>
        <begin position="121"/>
        <end position="155"/>
    </location>
</feature>
<dbReference type="Pfam" id="PF02213">
    <property type="entry name" value="GYF"/>
    <property type="match status" value="1"/>
</dbReference>
<dbReference type="SUPFAM" id="SSF55277">
    <property type="entry name" value="GYF domain"/>
    <property type="match status" value="1"/>
</dbReference>
<dbReference type="InterPro" id="IPR036128">
    <property type="entry name" value="Plus3-like_sf"/>
</dbReference>
<protein>
    <submittedName>
        <fullName evidence="5">Uncharacterized protein</fullName>
    </submittedName>
</protein>
<sequence length="616" mass="69652">MNGKTEITTDFWVGEFNGKAYTPTRLKRKVRSKKKEYIGWGSTLLISFLESLGKDTSEPLTQYDVTAIVNEYIVRNNLIHPQKKKRIVCDERLHSLFGRKSIGRVKVYELLESHFAANCDESSDDPLLNSEDDENNLATCESPKKRTPASKTLSKKRVSKKPKSCFAAIIPANIKLLYLRKSLAQDLLKDPETFESKLVGSFIRIRCDPNDYLQKNSHQLLLVTGIKKRPGMKDGSGEIVLQVSGFFKDVGIHMLSDDDFTEEECNDLCQRVKGGLLERPTIVDFEQKARTLHKDMTKHWLARELAMLKNLIERANEKGWRRELDEYLQRKAKLQNPDEQARLLQEIPSVISDDIESESAEPDFPEEKMENDSPELLKTTFNTSLPTGVQKEVRDTPNSESAPPDVSEEKMEHDSPELLQTTYEWASLPAGVEKEVRDAPEPENTTMDIADCVKHEKNSPKSILRGSSEVPSDMSASGTAYSHDPVSAENCNGIHGQQIDLTCEDDDVAEPEKAKVSQQTPNKPIPPSEVIELSDDDEETKEPSSAKQTTAMLLDMSIGWHYRDPQGSVQGPFSVHLLKHWSDANYFSPDFKVWKAGQSPDECVLLVDVLHWFFAR</sequence>
<feature type="domain" description="DM2" evidence="4">
    <location>
        <begin position="37"/>
        <end position="117"/>
    </location>
</feature>